<dbReference type="EMBL" id="LR797821">
    <property type="protein sequence ID" value="CAB4241402.1"/>
    <property type="molecule type" value="Genomic_DNA"/>
</dbReference>
<dbReference type="InterPro" id="IPR033767">
    <property type="entry name" value="Tail_Gp11"/>
</dbReference>
<protein>
    <submittedName>
        <fullName evidence="1">Tail tubular protein A</fullName>
    </submittedName>
</protein>
<organism evidence="1">
    <name type="scientific">uncultured Caudovirales phage</name>
    <dbReference type="NCBI Taxonomy" id="2100421"/>
    <lineage>
        <taxon>Viruses</taxon>
        <taxon>Duplodnaviria</taxon>
        <taxon>Heunggongvirae</taxon>
        <taxon>Uroviricota</taxon>
        <taxon>Caudoviricetes</taxon>
        <taxon>Peduoviridae</taxon>
        <taxon>Maltschvirus</taxon>
        <taxon>Maltschvirus maltsch</taxon>
    </lineage>
</organism>
<dbReference type="Pfam" id="PF17212">
    <property type="entry name" value="Tube"/>
    <property type="match status" value="1"/>
</dbReference>
<reference evidence="1" key="1">
    <citation type="submission" date="2020-05" db="EMBL/GenBank/DDBJ databases">
        <authorList>
            <person name="Chiriac C."/>
            <person name="Salcher M."/>
            <person name="Ghai R."/>
            <person name="Kavagutti S V."/>
        </authorList>
    </citation>
    <scope>NUCLEOTIDE SEQUENCE</scope>
</reference>
<proteinExistence type="predicted"/>
<evidence type="ECO:0000313" key="1">
    <source>
        <dbReference type="EMBL" id="CAB4241402.1"/>
    </source>
</evidence>
<feature type="non-terminal residue" evidence="1">
    <location>
        <position position="144"/>
    </location>
</feature>
<name>A0A6J5T9H0_9CAUD</name>
<sequence length="144" mass="16225">MVDELPGLSIINACLRLMGETALASEQEYHEYLGNIQALRSQVSRDFQARGWWFNTEIRTLLPQTDGIIAVPNDALSVIPLSGHKQFAVRGRSLYNTQEGTNLFTDPREARVITNVLLEDLPYSALAYVREHTVARFAKDFDAD</sequence>
<accession>A0A6J5T9H0</accession>
<gene>
    <name evidence="1" type="ORF">UFOVP60_53</name>
</gene>